<feature type="region of interest" description="Disordered" evidence="11">
    <location>
        <begin position="807"/>
        <end position="829"/>
    </location>
</feature>
<feature type="transmembrane region" description="Helical" evidence="12">
    <location>
        <begin position="423"/>
        <end position="449"/>
    </location>
</feature>
<keyword evidence="17" id="KW-1185">Reference proteome</keyword>
<feature type="transmembrane region" description="Helical" evidence="12">
    <location>
        <begin position="709"/>
        <end position="734"/>
    </location>
</feature>
<feature type="transmembrane region" description="Helical" evidence="12">
    <location>
        <begin position="562"/>
        <end position="579"/>
    </location>
</feature>
<evidence type="ECO:0000256" key="1">
    <source>
        <dbReference type="ARBA" id="ARBA00003001"/>
    </source>
</evidence>
<dbReference type="EMBL" id="JANRHA010000003">
    <property type="protein sequence ID" value="MDG3014175.1"/>
    <property type="molecule type" value="Genomic_DNA"/>
</dbReference>
<name>A0A9X4LXH9_9ACTN</name>
<evidence type="ECO:0000313" key="17">
    <source>
        <dbReference type="Proteomes" id="UP001152755"/>
    </source>
</evidence>
<proteinExistence type="inferred from homology"/>
<feature type="transmembrane region" description="Helical" evidence="12">
    <location>
        <begin position="660"/>
        <end position="678"/>
    </location>
</feature>
<keyword evidence="4" id="KW-1003">Cell membrane</keyword>
<feature type="domain" description="Arabinosyltransferas concanavalin like" evidence="15">
    <location>
        <begin position="54"/>
        <end position="219"/>
    </location>
</feature>
<feature type="transmembrane region" description="Helical" evidence="12">
    <location>
        <begin position="529"/>
        <end position="550"/>
    </location>
</feature>
<gene>
    <name evidence="16" type="ORF">NVS88_06355</name>
</gene>
<dbReference type="GO" id="GO:0071766">
    <property type="term" value="P:Actinobacterium-type cell wall biogenesis"/>
    <property type="evidence" value="ECO:0007669"/>
    <property type="project" value="InterPro"/>
</dbReference>
<evidence type="ECO:0000256" key="7">
    <source>
        <dbReference type="ARBA" id="ARBA00022692"/>
    </source>
</evidence>
<dbReference type="Pfam" id="PF04602">
    <property type="entry name" value="Arabinose_trans"/>
    <property type="match status" value="1"/>
</dbReference>
<dbReference type="Gene3D" id="2.60.120.610">
    <property type="entry name" value="arabinofuranosyltransferase like domain"/>
    <property type="match status" value="1"/>
</dbReference>
<keyword evidence="8 12" id="KW-1133">Transmembrane helix</keyword>
<keyword evidence="7 12" id="KW-0812">Transmembrane</keyword>
<evidence type="ECO:0000256" key="3">
    <source>
        <dbReference type="ARBA" id="ARBA00008195"/>
    </source>
</evidence>
<evidence type="ECO:0000256" key="8">
    <source>
        <dbReference type="ARBA" id="ARBA00022989"/>
    </source>
</evidence>
<feature type="transmembrane region" description="Helical" evidence="12">
    <location>
        <begin position="465"/>
        <end position="486"/>
    </location>
</feature>
<evidence type="ECO:0000256" key="9">
    <source>
        <dbReference type="ARBA" id="ARBA00023136"/>
    </source>
</evidence>
<comment type="similarity">
    <text evidence="3">Belongs to the emb family.</text>
</comment>
<dbReference type="Proteomes" id="UP001152755">
    <property type="component" value="Unassembled WGS sequence"/>
</dbReference>
<evidence type="ECO:0000256" key="6">
    <source>
        <dbReference type="ARBA" id="ARBA00022679"/>
    </source>
</evidence>
<dbReference type="InterPro" id="IPR027451">
    <property type="entry name" value="EmbABC_dom1"/>
</dbReference>
<feature type="transmembrane region" description="Helical" evidence="12">
    <location>
        <begin position="226"/>
        <end position="247"/>
    </location>
</feature>
<feature type="transmembrane region" description="Helical" evidence="12">
    <location>
        <begin position="268"/>
        <end position="285"/>
    </location>
</feature>
<organism evidence="16 17">
    <name type="scientific">Speluncibacter jeojiensis</name>
    <dbReference type="NCBI Taxonomy" id="2710754"/>
    <lineage>
        <taxon>Bacteria</taxon>
        <taxon>Bacillati</taxon>
        <taxon>Actinomycetota</taxon>
        <taxon>Actinomycetes</taxon>
        <taxon>Mycobacteriales</taxon>
        <taxon>Speluncibacteraceae</taxon>
        <taxon>Speluncibacter</taxon>
    </lineage>
</organism>
<feature type="compositionally biased region" description="Low complexity" evidence="11">
    <location>
        <begin position="809"/>
        <end position="824"/>
    </location>
</feature>
<dbReference type="Gene3D" id="2.60.120.940">
    <property type="entry name" value="EmbC, C-terminal domain, subdomain 2"/>
    <property type="match status" value="1"/>
</dbReference>
<evidence type="ECO:0000256" key="11">
    <source>
        <dbReference type="SAM" id="MobiDB-lite"/>
    </source>
</evidence>
<evidence type="ECO:0000259" key="15">
    <source>
        <dbReference type="Pfam" id="PF17689"/>
    </source>
</evidence>
<dbReference type="GO" id="GO:0005886">
    <property type="term" value="C:plasma membrane"/>
    <property type="evidence" value="ECO:0007669"/>
    <property type="project" value="UniProtKB-SubCell"/>
</dbReference>
<feature type="domain" description="Arabinofuranosyltransferase central" evidence="13">
    <location>
        <begin position="223"/>
        <end position="681"/>
    </location>
</feature>
<evidence type="ECO:0000259" key="13">
    <source>
        <dbReference type="Pfam" id="PF04602"/>
    </source>
</evidence>
<feature type="compositionally biased region" description="Low complexity" evidence="11">
    <location>
        <begin position="10"/>
        <end position="21"/>
    </location>
</feature>
<accession>A0A9X4LXH9</accession>
<dbReference type="InterPro" id="IPR032731">
    <property type="entry name" value="Arabino_trans_C"/>
</dbReference>
<keyword evidence="9 12" id="KW-0472">Membrane</keyword>
<evidence type="ECO:0000256" key="10">
    <source>
        <dbReference type="ARBA" id="ARBA00023316"/>
    </source>
</evidence>
<feature type="transmembrane region" description="Helical" evidence="12">
    <location>
        <begin position="618"/>
        <end position="640"/>
    </location>
</feature>
<dbReference type="GO" id="GO:0071555">
    <property type="term" value="P:cell wall organization"/>
    <property type="evidence" value="ECO:0007669"/>
    <property type="project" value="UniProtKB-KW"/>
</dbReference>
<dbReference type="RefSeq" id="WP_332519463.1">
    <property type="nucleotide sequence ID" value="NZ_JANRHA010000003.1"/>
</dbReference>
<feature type="transmembrane region" description="Helical" evidence="12">
    <location>
        <begin position="374"/>
        <end position="390"/>
    </location>
</feature>
<comment type="subcellular location">
    <subcellularLocation>
        <location evidence="2">Cell membrane</location>
        <topology evidence="2">Multi-pass membrane protein</topology>
    </subcellularLocation>
</comment>
<keyword evidence="10" id="KW-0961">Cell wall biogenesis/degradation</keyword>
<protein>
    <submittedName>
        <fullName evidence="16">Arabinosyltransferase domain-containing protein</fullName>
    </submittedName>
</protein>
<feature type="transmembrane region" description="Helical" evidence="12">
    <location>
        <begin position="341"/>
        <end position="362"/>
    </location>
</feature>
<dbReference type="InterPro" id="IPR040920">
    <property type="entry name" value="Arabino_trans_N"/>
</dbReference>
<reference evidence="16" key="1">
    <citation type="submission" date="2022-08" db="EMBL/GenBank/DDBJ databases">
        <title>Genome analysis of Corynebacteriales strain.</title>
        <authorList>
            <person name="Lee S.D."/>
        </authorList>
    </citation>
    <scope>NUCLEOTIDE SEQUENCE</scope>
    <source>
        <strain evidence="16">D3-21</strain>
    </source>
</reference>
<dbReference type="AlphaFoldDB" id="A0A9X4LXH9"/>
<evidence type="ECO:0000256" key="4">
    <source>
        <dbReference type="ARBA" id="ARBA00022475"/>
    </source>
</evidence>
<sequence length="1095" mass="116838">MPTAVTDQTAAASAPGSSSPADVRTQVRTARLVAVVTGLLGFLMAVVTPILPVTQTTAQMTWPQNGSLNSVTAPLVSYEPIELNASIPCTAVTQLRDQHSTDATVLLSTAPKQAGDDALKRGLFVTAHDGIVEVRARNTQIVQAPESKVLAPGGCSALTISANADRVTATFEGLTGDDGKPISGTATGQDLRPQVVGVFTDLTGAAPAGLSFHANIDSRYSTTPTLFKGLVMIFGVLLTVISLVALARLDATDGRKHRRFLPARWWRFTVADGAVIGILLLWHFIGANTSDDGYILQMARTASHSGYMANYFRWYAAPEAPFGMPYYVFTWMAHVTTASPWMRLPALVAGVLSWLVISREVIPRLGRLARHRKVVVWTAAAVFLAFWLPYNNGLRPEPVIAAGALLTWCSIERAIATGRLLPAAAALLIAGFTLSAGPTGLICVAALIAGSRPLIQLLVRRGRQVGFWALIAPLLASGTLVLILVFGDESLKVVIQESKMKSDLGPSSPWYEEIQRYDALMSITPDGSVARRFAVAIMFLCLITCAAMLFRKRGIPGAAVGPARRIVGITALSIALMMFNPTKWTHHFGVFAGLAGALAALTALAVSAPALRSRRNRTLFAAAVLFVLALCFESSNGWWYVSSYGIPWGGAQPNYHGLKVGSVFLALTVLALLLALWFHYREPYTRETVAENPESVDDRTSRSRRIMGLAAAPLTIAAGMLVVFEVLSLAAGVVNQRHSYSVGMENFRSVIGKPCGMADFVQVETNPNAGMLAPTQATPDPLGAVEQTNFTPDGLPGDLTADQQATQPGVVGTGNNSNTTANSAGTGGGISTQPGVNGSHMLLPFGLDRATTPVLGSFQTGDQKPAKATSTWYALPPRNDDSPLLVVSAAGRVSPSNLQVEFSREVGGRYESLGVRSLIDIGPAPSWRNLRLPMTDVPAGAQAVRIVADEANPSPNEWIAFTPPRVPRMQTLQQVVGSTDPVLLDWAVGLAFPCQRPFDHLDGVAEIPKFRILPDRGLAVSSTNTWQDAQGGGPLGWAELLLQAQTVPSYLKGDYGRDWGSLESYTPLVPGTSQAQLQLGTATRWGMWTPGPIRH</sequence>
<evidence type="ECO:0000256" key="12">
    <source>
        <dbReference type="SAM" id="Phobius"/>
    </source>
</evidence>
<feature type="region of interest" description="Disordered" evidence="11">
    <location>
        <begin position="1"/>
        <end position="23"/>
    </location>
</feature>
<dbReference type="InterPro" id="IPR042486">
    <property type="entry name" value="Arabino_trans_C_2"/>
</dbReference>
<dbReference type="Pfam" id="PF14896">
    <property type="entry name" value="Arabino_trans_C"/>
    <property type="match status" value="1"/>
</dbReference>
<feature type="transmembrane region" description="Helical" evidence="12">
    <location>
        <begin position="585"/>
        <end position="606"/>
    </location>
</feature>
<evidence type="ECO:0000256" key="2">
    <source>
        <dbReference type="ARBA" id="ARBA00004651"/>
    </source>
</evidence>
<comment type="caution">
    <text evidence="16">The sequence shown here is derived from an EMBL/GenBank/DDBJ whole genome shotgun (WGS) entry which is preliminary data.</text>
</comment>
<dbReference type="Pfam" id="PF17689">
    <property type="entry name" value="Arabino_trans_N"/>
    <property type="match status" value="1"/>
</dbReference>
<feature type="transmembrane region" description="Helical" evidence="12">
    <location>
        <begin position="32"/>
        <end position="51"/>
    </location>
</feature>
<dbReference type="Gene3D" id="3.40.190.160">
    <property type="match status" value="1"/>
</dbReference>
<keyword evidence="6" id="KW-0808">Transferase</keyword>
<evidence type="ECO:0000313" key="16">
    <source>
        <dbReference type="EMBL" id="MDG3014175.1"/>
    </source>
</evidence>
<dbReference type="GO" id="GO:0052636">
    <property type="term" value="F:arabinosyltransferase activity"/>
    <property type="evidence" value="ECO:0007669"/>
    <property type="project" value="InterPro"/>
</dbReference>
<evidence type="ECO:0000259" key="14">
    <source>
        <dbReference type="Pfam" id="PF14896"/>
    </source>
</evidence>
<evidence type="ECO:0000256" key="5">
    <source>
        <dbReference type="ARBA" id="ARBA00022676"/>
    </source>
</evidence>
<feature type="domain" description="Arabinosyltransferase C-terminal" evidence="14">
    <location>
        <begin position="726"/>
        <end position="1094"/>
    </location>
</feature>
<keyword evidence="5" id="KW-0328">Glycosyltransferase</keyword>
<comment type="function">
    <text evidence="1">Arabinosyl transferase responsible for the polymerization of arabinose into the arabinan of arabinogalactan.</text>
</comment>
<dbReference type="InterPro" id="IPR007680">
    <property type="entry name" value="Arabino_trans_central"/>
</dbReference>